<evidence type="ECO:0000313" key="4">
    <source>
        <dbReference type="Proteomes" id="UP000198384"/>
    </source>
</evidence>
<dbReference type="PANTHER" id="PTHR46401">
    <property type="entry name" value="GLYCOSYLTRANSFERASE WBBK-RELATED"/>
    <property type="match status" value="1"/>
</dbReference>
<dbReference type="PANTHER" id="PTHR46401:SF2">
    <property type="entry name" value="GLYCOSYLTRANSFERASE WBBK-RELATED"/>
    <property type="match status" value="1"/>
</dbReference>
<evidence type="ECO:0000256" key="1">
    <source>
        <dbReference type="ARBA" id="ARBA00022679"/>
    </source>
</evidence>
<dbReference type="CDD" id="cd03801">
    <property type="entry name" value="GT4_PimA-like"/>
    <property type="match status" value="1"/>
</dbReference>
<name>A0A238XHE1_9FLAO</name>
<reference evidence="3 4" key="1">
    <citation type="submission" date="2017-06" db="EMBL/GenBank/DDBJ databases">
        <authorList>
            <person name="Kim H.J."/>
            <person name="Triplett B.A."/>
        </authorList>
    </citation>
    <scope>NUCLEOTIDE SEQUENCE [LARGE SCALE GENOMIC DNA]</scope>
    <source>
        <strain evidence="3 4">DSM 29150</strain>
    </source>
</reference>
<dbReference type="RefSeq" id="WP_089381824.1">
    <property type="nucleotide sequence ID" value="NZ_FZNT01000006.1"/>
</dbReference>
<keyword evidence="1 3" id="KW-0808">Transferase</keyword>
<dbReference type="Proteomes" id="UP000198384">
    <property type="component" value="Unassembled WGS sequence"/>
</dbReference>
<protein>
    <submittedName>
        <fullName evidence="3">Glycosyltransferase involved in cell wall bisynthesis</fullName>
    </submittedName>
</protein>
<dbReference type="Pfam" id="PF00534">
    <property type="entry name" value="Glycos_transf_1"/>
    <property type="match status" value="1"/>
</dbReference>
<evidence type="ECO:0000259" key="2">
    <source>
        <dbReference type="Pfam" id="PF00534"/>
    </source>
</evidence>
<dbReference type="GO" id="GO:0016757">
    <property type="term" value="F:glycosyltransferase activity"/>
    <property type="evidence" value="ECO:0007669"/>
    <property type="project" value="InterPro"/>
</dbReference>
<dbReference type="EMBL" id="FZNT01000006">
    <property type="protein sequence ID" value="SNR58425.1"/>
    <property type="molecule type" value="Genomic_DNA"/>
</dbReference>
<dbReference type="AlphaFoldDB" id="A0A238XHE1"/>
<dbReference type="InterPro" id="IPR001296">
    <property type="entry name" value="Glyco_trans_1"/>
</dbReference>
<dbReference type="Gene3D" id="3.40.50.2000">
    <property type="entry name" value="Glycogen Phosphorylase B"/>
    <property type="match status" value="2"/>
</dbReference>
<evidence type="ECO:0000313" key="3">
    <source>
        <dbReference type="EMBL" id="SNR58425.1"/>
    </source>
</evidence>
<gene>
    <name evidence="3" type="ORF">SAMN06265371_10661</name>
</gene>
<dbReference type="SUPFAM" id="SSF53756">
    <property type="entry name" value="UDP-Glycosyltransferase/glycogen phosphorylase"/>
    <property type="match status" value="1"/>
</dbReference>
<dbReference type="OrthoDB" id="9762705at2"/>
<proteinExistence type="predicted"/>
<sequence length="416" mass="48138">MNMRIGIIIGRIGGVDGVALETEKWIEVLKKLGHEVFIMSGEFESWNINYEHDYLYPALSFFSPEAEWEQRKAFFEPDEDPDLLLNHVENWSDTIEKDMRQWVKDKKIDVLLSENASALPCQLSMGIAIKKLIKNTGIPIVTHDHDFHWERGERYVSVHPEINKYVDDNFPLLLPNVKHAVINTFGVETFKNRFNIDATLVPNVMDFDRVYGVPTPENQFFLRDVGVTEDEIALLQVTRIVRRKGIETAISLIDKLNDKKLKLVITGNNNDDENKEYYNELIDQIHELNLSNQIIFAAHKVLDHKDLSDVYAHGRAATYFSTYEGFGNAFVETVLAKKPIFVNNYKPVYMQDIGNKGFETVMIEDSNLTSESVQQMSDIIYNPKRCIEIGEYNFNLGKKYFSFEVLEEKLTNLFKF</sequence>
<accession>A0A238XHE1</accession>
<organism evidence="3 4">
    <name type="scientific">Lutibacter agarilyticus</name>
    <dbReference type="NCBI Taxonomy" id="1109740"/>
    <lineage>
        <taxon>Bacteria</taxon>
        <taxon>Pseudomonadati</taxon>
        <taxon>Bacteroidota</taxon>
        <taxon>Flavobacteriia</taxon>
        <taxon>Flavobacteriales</taxon>
        <taxon>Flavobacteriaceae</taxon>
        <taxon>Lutibacter</taxon>
    </lineage>
</organism>
<keyword evidence="4" id="KW-1185">Reference proteome</keyword>
<dbReference type="GO" id="GO:0009103">
    <property type="term" value="P:lipopolysaccharide biosynthetic process"/>
    <property type="evidence" value="ECO:0007669"/>
    <property type="project" value="TreeGrafter"/>
</dbReference>
<feature type="domain" description="Glycosyl transferase family 1" evidence="2">
    <location>
        <begin position="225"/>
        <end position="392"/>
    </location>
</feature>